<evidence type="ECO:0000256" key="1">
    <source>
        <dbReference type="SAM" id="MobiDB-lite"/>
    </source>
</evidence>
<dbReference type="EMBL" id="JAKELL010000241">
    <property type="protein sequence ID" value="KAH8978226.1"/>
    <property type="molecule type" value="Genomic_DNA"/>
</dbReference>
<feature type="compositionally biased region" description="Pro residues" evidence="1">
    <location>
        <begin position="184"/>
        <end position="193"/>
    </location>
</feature>
<accession>A0AAD4Q4Y8</accession>
<feature type="region of interest" description="Disordered" evidence="1">
    <location>
        <begin position="180"/>
        <end position="268"/>
    </location>
</feature>
<evidence type="ECO:0000313" key="2">
    <source>
        <dbReference type="EMBL" id="KAH8978226.1"/>
    </source>
</evidence>
<protein>
    <submittedName>
        <fullName evidence="2">Uncharacterized protein</fullName>
    </submittedName>
</protein>
<dbReference type="AlphaFoldDB" id="A0AAD4Q4Y8"/>
<proteinExistence type="predicted"/>
<feature type="compositionally biased region" description="Polar residues" evidence="1">
    <location>
        <begin position="243"/>
        <end position="253"/>
    </location>
</feature>
<keyword evidence="3" id="KW-1185">Reference proteome</keyword>
<name>A0AAD4Q4Y8_9AGAM</name>
<reference evidence="2" key="1">
    <citation type="submission" date="2022-01" db="EMBL/GenBank/DDBJ databases">
        <title>Comparative genomics reveals a dynamic genome evolution in the ectomycorrhizal milk-cap (Lactarius) mushrooms.</title>
        <authorList>
            <consortium name="DOE Joint Genome Institute"/>
            <person name="Lebreton A."/>
            <person name="Tang N."/>
            <person name="Kuo A."/>
            <person name="LaButti K."/>
            <person name="Drula E."/>
            <person name="Barry K."/>
            <person name="Clum A."/>
            <person name="Lipzen A."/>
            <person name="Mousain D."/>
            <person name="Ng V."/>
            <person name="Wang R."/>
            <person name="Wang X."/>
            <person name="Dai Y."/>
            <person name="Henrissat B."/>
            <person name="Grigoriev I.V."/>
            <person name="Guerin-Laguette A."/>
            <person name="Yu F."/>
            <person name="Martin F.M."/>
        </authorList>
    </citation>
    <scope>NUCLEOTIDE SEQUENCE</scope>
    <source>
        <strain evidence="2">QP</strain>
    </source>
</reference>
<feature type="compositionally biased region" description="Pro residues" evidence="1">
    <location>
        <begin position="230"/>
        <end position="239"/>
    </location>
</feature>
<organism evidence="2 3">
    <name type="scientific">Lactarius akahatsu</name>
    <dbReference type="NCBI Taxonomy" id="416441"/>
    <lineage>
        <taxon>Eukaryota</taxon>
        <taxon>Fungi</taxon>
        <taxon>Dikarya</taxon>
        <taxon>Basidiomycota</taxon>
        <taxon>Agaricomycotina</taxon>
        <taxon>Agaricomycetes</taxon>
        <taxon>Russulales</taxon>
        <taxon>Russulaceae</taxon>
        <taxon>Lactarius</taxon>
    </lineage>
</organism>
<dbReference type="Proteomes" id="UP001201163">
    <property type="component" value="Unassembled WGS sequence"/>
</dbReference>
<sequence length="268" mass="30786">MVLLPLRADHSPHFRPSSFKRQGRLIYRGHAIRHDPAAPTPPPQLTTLGFGPVHHQDTFFFFFFRFVSFRSLPLQIPHYRKSSYCLRHLRHRLQQASPWPPPTFRGTWPRPDKFAPFFVFFFFLISIDAGIPRAERLRCSLRPPHPHLPPLDHPATSTWLRHPSTPPSRHGCRRHLDPAVMTRLPPPLQPLPLPRYGRRRSCYDTTPTPPASTPSHRRCLDMAATATSTPPSPPTPLTPTPRQCRTGTVSTLSPLPRGRQRRRRGGQR</sequence>
<feature type="compositionally biased region" description="Basic residues" evidence="1">
    <location>
        <begin position="258"/>
        <end position="268"/>
    </location>
</feature>
<evidence type="ECO:0000313" key="3">
    <source>
        <dbReference type="Proteomes" id="UP001201163"/>
    </source>
</evidence>
<comment type="caution">
    <text evidence="2">The sequence shown here is derived from an EMBL/GenBank/DDBJ whole genome shotgun (WGS) entry which is preliminary data.</text>
</comment>
<gene>
    <name evidence="2" type="ORF">EDB92DRAFT_634835</name>
</gene>